<proteinExistence type="predicted"/>
<feature type="compositionally biased region" description="Low complexity" evidence="1">
    <location>
        <begin position="68"/>
        <end position="84"/>
    </location>
</feature>
<reference evidence="2" key="1">
    <citation type="submission" date="2020-02" db="EMBL/GenBank/DDBJ databases">
        <authorList>
            <person name="Meier V. D."/>
        </authorList>
    </citation>
    <scope>NUCLEOTIDE SEQUENCE</scope>
    <source>
        <strain evidence="2">AVDCRST_MAG08</strain>
    </source>
</reference>
<evidence type="ECO:0000256" key="1">
    <source>
        <dbReference type="SAM" id="MobiDB-lite"/>
    </source>
</evidence>
<feature type="compositionally biased region" description="Low complexity" evidence="1">
    <location>
        <begin position="112"/>
        <end position="123"/>
    </location>
</feature>
<protein>
    <submittedName>
        <fullName evidence="2">Bll2821 protein</fullName>
    </submittedName>
</protein>
<dbReference type="AlphaFoldDB" id="A0A6J4IET9"/>
<organism evidence="2">
    <name type="scientific">uncultured Acetobacteraceae bacterium</name>
    <dbReference type="NCBI Taxonomy" id="169975"/>
    <lineage>
        <taxon>Bacteria</taxon>
        <taxon>Pseudomonadati</taxon>
        <taxon>Pseudomonadota</taxon>
        <taxon>Alphaproteobacteria</taxon>
        <taxon>Acetobacterales</taxon>
        <taxon>Acetobacteraceae</taxon>
        <taxon>environmental samples</taxon>
    </lineage>
</organism>
<feature type="compositionally biased region" description="Low complexity" evidence="1">
    <location>
        <begin position="27"/>
        <end position="38"/>
    </location>
</feature>
<feature type="compositionally biased region" description="Basic and acidic residues" evidence="1">
    <location>
        <begin position="175"/>
        <end position="192"/>
    </location>
</feature>
<feature type="compositionally biased region" description="Low complexity" evidence="1">
    <location>
        <begin position="260"/>
        <end position="271"/>
    </location>
</feature>
<feature type="region of interest" description="Disordered" evidence="1">
    <location>
        <begin position="211"/>
        <end position="312"/>
    </location>
</feature>
<accession>A0A6J4IET9</accession>
<evidence type="ECO:0000313" key="2">
    <source>
        <dbReference type="EMBL" id="CAA9250658.1"/>
    </source>
</evidence>
<name>A0A6J4IET9_9PROT</name>
<gene>
    <name evidence="2" type="ORF">AVDCRST_MAG08-2177</name>
</gene>
<feature type="non-terminal residue" evidence="2">
    <location>
        <position position="1"/>
    </location>
</feature>
<sequence length="312" mass="34170">AAPRRPPRHDLPLPPGRRLRRAPHDAPPAGGARPAHPGGAAGHHPRARRSALAARRVRQQRRRRPLLRPRLGAALRQLRAPGPRAGRGGRPAARRPRGQVALRLRAGGRGGPQPLHRAPLRGPGPRGGPLGAALRARGRPHGHAGAAVRDDARRAPRLRLRRAGERRHAAAAPDVADRQRDVPRLRGADDRGGALARPRCALRFGLPVLAGARRPQPRRRRRDPRLGARVPTRRRLGGVRPHQRHRRQPRPDPRRRGARRFAGGAAVGQLDRLPRRQPRDGGGGPRHLRRPGGREPAGTRARRRARRPGSGL</sequence>
<dbReference type="EMBL" id="CADCTG010000168">
    <property type="protein sequence ID" value="CAA9250658.1"/>
    <property type="molecule type" value="Genomic_DNA"/>
</dbReference>
<feature type="non-terminal residue" evidence="2">
    <location>
        <position position="312"/>
    </location>
</feature>
<feature type="compositionally biased region" description="Basic residues" evidence="1">
    <location>
        <begin position="43"/>
        <end position="67"/>
    </location>
</feature>
<feature type="compositionally biased region" description="Basic residues" evidence="1">
    <location>
        <begin position="231"/>
        <end position="248"/>
    </location>
</feature>
<feature type="compositionally biased region" description="Basic residues" evidence="1">
    <location>
        <begin position="300"/>
        <end position="312"/>
    </location>
</feature>
<feature type="region of interest" description="Disordered" evidence="1">
    <location>
        <begin position="1"/>
        <end position="192"/>
    </location>
</feature>